<keyword evidence="10" id="KW-1185">Reference proteome</keyword>
<dbReference type="GO" id="GO:0005664">
    <property type="term" value="C:nuclear origin of replication recognition complex"/>
    <property type="evidence" value="ECO:0007669"/>
    <property type="project" value="TreeGrafter"/>
</dbReference>
<sequence length="616" mass="67693">MDSGRATKRRKLDSPVTYSKKHSTAVPPKPTTANGTRDEERTSAHDDWAEAKAKRLAARQKSAGPEKDVYDDIDGAHSSPVKRVVSRTRKTAPLDPLRNQKAGSLISPAKKPAAKAPAGFFKQFQVPKDKRTANGHDPDHANTSPGPKPTDGEKVPVAAEEVSTPLRKPKPQRSSVVKQPSAKKSAKEAFKPDELAEIQAVLLEKLTGQRSIPLAKLDDEYAKVSQLVTQTITAGESNSMLLIGARGSGKTALVNQILREQAVEHPDDFHVVRLNGFIHTDDKIALREIWRQLGREMELEEDDSTTRNYADTLSTLLALLSHPTEQGREQLDQVTKSVVFILDEFDLFASHPRQTLLYNLFDIAQSRKAPIAVLGLTTRVDVAESLEKRVKSRFSHRYVHLSLAKSFTAFQDLCKAALQVDEQSGGRWIVIVDTLLSRITEHLRRIYYTTKSLPDFMSSMLLPVASLPVHAAMDTETLLEHFVTSITGTSSLAPPDSKLTLLPSLSALQLALLICAARQTAIHNTELISFALAYEEYKVLASKAKLQASASGSLAQGAGARISGKDVARHAWEDLVEVGLVMEDGRVGGRRVDVGLEEIGWSGVELGQWGRWCREI</sequence>
<dbReference type="Gene3D" id="3.40.50.300">
    <property type="entry name" value="P-loop containing nucleotide triphosphate hydrolases"/>
    <property type="match status" value="1"/>
</dbReference>
<accession>A0AAV9JFK4</accession>
<dbReference type="SMART" id="SM00382">
    <property type="entry name" value="AAA"/>
    <property type="match status" value="1"/>
</dbReference>
<dbReference type="SUPFAM" id="SSF52540">
    <property type="entry name" value="P-loop containing nucleoside triphosphate hydrolases"/>
    <property type="match status" value="1"/>
</dbReference>
<dbReference type="AlphaFoldDB" id="A0AAV9JFK4"/>
<evidence type="ECO:0000256" key="4">
    <source>
        <dbReference type="ARBA" id="ARBA00022705"/>
    </source>
</evidence>
<dbReference type="InterPro" id="IPR016527">
    <property type="entry name" value="ORC4"/>
</dbReference>
<proteinExistence type="inferred from homology"/>
<dbReference type="Pfam" id="PF14629">
    <property type="entry name" value="ORC4_C"/>
    <property type="match status" value="1"/>
</dbReference>
<organism evidence="9 10">
    <name type="scientific">Oleoguttula mirabilis</name>
    <dbReference type="NCBI Taxonomy" id="1507867"/>
    <lineage>
        <taxon>Eukaryota</taxon>
        <taxon>Fungi</taxon>
        <taxon>Dikarya</taxon>
        <taxon>Ascomycota</taxon>
        <taxon>Pezizomycotina</taxon>
        <taxon>Dothideomycetes</taxon>
        <taxon>Dothideomycetidae</taxon>
        <taxon>Mycosphaerellales</taxon>
        <taxon>Teratosphaeriaceae</taxon>
        <taxon>Oleoguttula</taxon>
    </lineage>
</organism>
<keyword evidence="4" id="KW-0235">DNA replication</keyword>
<evidence type="ECO:0000313" key="9">
    <source>
        <dbReference type="EMBL" id="KAK4544010.1"/>
    </source>
</evidence>
<reference evidence="9 10" key="1">
    <citation type="submission" date="2021-11" db="EMBL/GenBank/DDBJ databases">
        <title>Black yeast isolated from Biological Soil Crust.</title>
        <authorList>
            <person name="Kurbessoian T."/>
        </authorList>
    </citation>
    <scope>NUCLEOTIDE SEQUENCE [LARGE SCALE GENOMIC DNA]</scope>
    <source>
        <strain evidence="9 10">CCFEE 5522</strain>
    </source>
</reference>
<evidence type="ECO:0000256" key="6">
    <source>
        <dbReference type="ARBA" id="ARBA00023242"/>
    </source>
</evidence>
<feature type="region of interest" description="Disordered" evidence="7">
    <location>
        <begin position="1"/>
        <end position="190"/>
    </location>
</feature>
<evidence type="ECO:0000256" key="2">
    <source>
        <dbReference type="ARBA" id="ARBA00005334"/>
    </source>
</evidence>
<protein>
    <recommendedName>
        <fullName evidence="3">Origin recognition complex subunit 4</fullName>
    </recommendedName>
</protein>
<evidence type="ECO:0000256" key="1">
    <source>
        <dbReference type="ARBA" id="ARBA00004123"/>
    </source>
</evidence>
<dbReference type="InterPro" id="IPR041664">
    <property type="entry name" value="AAA_16"/>
</dbReference>
<feature type="compositionally biased region" description="Low complexity" evidence="7">
    <location>
        <begin position="108"/>
        <end position="118"/>
    </location>
</feature>
<dbReference type="PANTHER" id="PTHR12087:SF0">
    <property type="entry name" value="ORIGIN RECOGNITION COMPLEX SUBUNIT 4"/>
    <property type="match status" value="1"/>
</dbReference>
<comment type="caution">
    <text evidence="9">The sequence shown here is derived from an EMBL/GenBank/DDBJ whole genome shotgun (WGS) entry which is preliminary data.</text>
</comment>
<evidence type="ECO:0000256" key="7">
    <source>
        <dbReference type="SAM" id="MobiDB-lite"/>
    </source>
</evidence>
<comment type="subcellular location">
    <subcellularLocation>
        <location evidence="1">Nucleus</location>
    </subcellularLocation>
</comment>
<dbReference type="InterPro" id="IPR032705">
    <property type="entry name" value="ORC4_C"/>
</dbReference>
<keyword evidence="6" id="KW-0539">Nucleus</keyword>
<feature type="compositionally biased region" description="Basic and acidic residues" evidence="7">
    <location>
        <begin position="36"/>
        <end position="53"/>
    </location>
</feature>
<evidence type="ECO:0000313" key="10">
    <source>
        <dbReference type="Proteomes" id="UP001324427"/>
    </source>
</evidence>
<evidence type="ECO:0000259" key="8">
    <source>
        <dbReference type="SMART" id="SM00382"/>
    </source>
</evidence>
<dbReference type="EMBL" id="JAVFHQ010000027">
    <property type="protein sequence ID" value="KAK4544010.1"/>
    <property type="molecule type" value="Genomic_DNA"/>
</dbReference>
<name>A0AAV9JFK4_9PEZI</name>
<dbReference type="Proteomes" id="UP001324427">
    <property type="component" value="Unassembled WGS sequence"/>
</dbReference>
<dbReference type="GO" id="GO:0006270">
    <property type="term" value="P:DNA replication initiation"/>
    <property type="evidence" value="ECO:0007669"/>
    <property type="project" value="TreeGrafter"/>
</dbReference>
<dbReference type="InterPro" id="IPR027417">
    <property type="entry name" value="P-loop_NTPase"/>
</dbReference>
<evidence type="ECO:0000256" key="5">
    <source>
        <dbReference type="ARBA" id="ARBA00023125"/>
    </source>
</evidence>
<evidence type="ECO:0000256" key="3">
    <source>
        <dbReference type="ARBA" id="ARBA00019083"/>
    </source>
</evidence>
<dbReference type="GO" id="GO:0003688">
    <property type="term" value="F:DNA replication origin binding"/>
    <property type="evidence" value="ECO:0007669"/>
    <property type="project" value="TreeGrafter"/>
</dbReference>
<feature type="domain" description="AAA+ ATPase" evidence="8">
    <location>
        <begin position="236"/>
        <end position="404"/>
    </location>
</feature>
<dbReference type="FunFam" id="3.40.50.300:FF:001597">
    <property type="entry name" value="Origin recognition complex subunit Orc4"/>
    <property type="match status" value="1"/>
</dbReference>
<keyword evidence="5" id="KW-0238">DNA-binding</keyword>
<comment type="similarity">
    <text evidence="2">Belongs to the ORC4 family.</text>
</comment>
<dbReference type="PANTHER" id="PTHR12087">
    <property type="entry name" value="ORIGIN RECOGNITION COMPLEX SUBUNIT 4"/>
    <property type="match status" value="1"/>
</dbReference>
<dbReference type="InterPro" id="IPR003593">
    <property type="entry name" value="AAA+_ATPase"/>
</dbReference>
<dbReference type="Pfam" id="PF13191">
    <property type="entry name" value="AAA_16"/>
    <property type="match status" value="1"/>
</dbReference>
<feature type="compositionally biased region" description="Basic and acidic residues" evidence="7">
    <location>
        <begin position="127"/>
        <end position="140"/>
    </location>
</feature>
<feature type="compositionally biased region" description="Basic residues" evidence="7">
    <location>
        <begin position="1"/>
        <end position="11"/>
    </location>
</feature>
<gene>
    <name evidence="9" type="ORF">LTR36_004508</name>
</gene>